<sequence length="96" mass="10749">METHKRENNLKYSCWLCGASYARAFALRDHIKEHHSGVTQDKPDNELLEPQYEMVAEGVNASNAILNEGSGNDVLVVLESDNMENVEMVEEIAAVE</sequence>
<name>A0AAW1KIP6_POPJA</name>
<evidence type="ECO:0000256" key="1">
    <source>
        <dbReference type="PROSITE-ProRule" id="PRU00042"/>
    </source>
</evidence>
<dbReference type="InterPro" id="IPR013087">
    <property type="entry name" value="Znf_C2H2_type"/>
</dbReference>
<evidence type="ECO:0000259" key="2">
    <source>
        <dbReference type="PROSITE" id="PS50157"/>
    </source>
</evidence>
<organism evidence="3 4">
    <name type="scientific">Popillia japonica</name>
    <name type="common">Japanese beetle</name>
    <dbReference type="NCBI Taxonomy" id="7064"/>
    <lineage>
        <taxon>Eukaryota</taxon>
        <taxon>Metazoa</taxon>
        <taxon>Ecdysozoa</taxon>
        <taxon>Arthropoda</taxon>
        <taxon>Hexapoda</taxon>
        <taxon>Insecta</taxon>
        <taxon>Pterygota</taxon>
        <taxon>Neoptera</taxon>
        <taxon>Endopterygota</taxon>
        <taxon>Coleoptera</taxon>
        <taxon>Polyphaga</taxon>
        <taxon>Scarabaeiformia</taxon>
        <taxon>Scarabaeidae</taxon>
        <taxon>Rutelinae</taxon>
        <taxon>Popillia</taxon>
    </lineage>
</organism>
<dbReference type="PROSITE" id="PS50157">
    <property type="entry name" value="ZINC_FINGER_C2H2_2"/>
    <property type="match status" value="1"/>
</dbReference>
<dbReference type="AlphaFoldDB" id="A0AAW1KIP6"/>
<keyword evidence="1" id="KW-0862">Zinc</keyword>
<protein>
    <recommendedName>
        <fullName evidence="2">C2H2-type domain-containing protein</fullName>
    </recommendedName>
</protein>
<keyword evidence="1" id="KW-0479">Metal-binding</keyword>
<keyword evidence="4" id="KW-1185">Reference proteome</keyword>
<keyword evidence="1" id="KW-0863">Zinc-finger</keyword>
<dbReference type="EMBL" id="JASPKY010000226">
    <property type="protein sequence ID" value="KAK9718624.1"/>
    <property type="molecule type" value="Genomic_DNA"/>
</dbReference>
<reference evidence="3 4" key="1">
    <citation type="journal article" date="2024" name="BMC Genomics">
        <title>De novo assembly and annotation of Popillia japonica's genome with initial clues to its potential as an invasive pest.</title>
        <authorList>
            <person name="Cucini C."/>
            <person name="Boschi S."/>
            <person name="Funari R."/>
            <person name="Cardaioli E."/>
            <person name="Iannotti N."/>
            <person name="Marturano G."/>
            <person name="Paoli F."/>
            <person name="Bruttini M."/>
            <person name="Carapelli A."/>
            <person name="Frati F."/>
            <person name="Nardi F."/>
        </authorList>
    </citation>
    <scope>NUCLEOTIDE SEQUENCE [LARGE SCALE GENOMIC DNA]</scope>
    <source>
        <strain evidence="3">DMR45628</strain>
    </source>
</reference>
<accession>A0AAW1KIP6</accession>
<dbReference type="PROSITE" id="PS00028">
    <property type="entry name" value="ZINC_FINGER_C2H2_1"/>
    <property type="match status" value="1"/>
</dbReference>
<dbReference type="Proteomes" id="UP001458880">
    <property type="component" value="Unassembled WGS sequence"/>
</dbReference>
<proteinExistence type="predicted"/>
<feature type="domain" description="C2H2-type" evidence="2">
    <location>
        <begin position="12"/>
        <end position="40"/>
    </location>
</feature>
<evidence type="ECO:0000313" key="3">
    <source>
        <dbReference type="EMBL" id="KAK9718624.1"/>
    </source>
</evidence>
<dbReference type="Gene3D" id="3.30.160.60">
    <property type="entry name" value="Classic Zinc Finger"/>
    <property type="match status" value="1"/>
</dbReference>
<dbReference type="GO" id="GO:0008270">
    <property type="term" value="F:zinc ion binding"/>
    <property type="evidence" value="ECO:0007669"/>
    <property type="project" value="UniProtKB-KW"/>
</dbReference>
<gene>
    <name evidence="3" type="ORF">QE152_g23065</name>
</gene>
<comment type="caution">
    <text evidence="3">The sequence shown here is derived from an EMBL/GenBank/DDBJ whole genome shotgun (WGS) entry which is preliminary data.</text>
</comment>
<evidence type="ECO:0000313" key="4">
    <source>
        <dbReference type="Proteomes" id="UP001458880"/>
    </source>
</evidence>